<dbReference type="RefSeq" id="WP_377283369.1">
    <property type="nucleotide sequence ID" value="NZ_JBHRSI010000009.1"/>
</dbReference>
<dbReference type="Gene3D" id="3.30.2400.10">
    <property type="entry name" value="Major capsid protein gp5"/>
    <property type="match status" value="1"/>
</dbReference>
<dbReference type="Proteomes" id="UP001597237">
    <property type="component" value="Unassembled WGS sequence"/>
</dbReference>
<proteinExistence type="predicted"/>
<evidence type="ECO:0000256" key="1">
    <source>
        <dbReference type="ARBA" id="ARBA00004328"/>
    </source>
</evidence>
<dbReference type="Gene3D" id="3.30.2320.10">
    <property type="entry name" value="hypothetical protein PF0899 domain"/>
    <property type="match status" value="1"/>
</dbReference>
<dbReference type="InterPro" id="IPR024455">
    <property type="entry name" value="Phage_capsid"/>
</dbReference>
<sequence>MSIENINSQIADLNDGIEAKLAEMEAEGTTEERAAEIEAEVRADFAKIEKLKTRAADYARVAEERARLTAADPRRPTEERSARITPVATSDAEERATNFLRVAGTREVEFRAPQSVGTNTAGGHTVATPTLITKVIETLKFAGPMADPSVVTEYVTDRGEQMKFITDDDTANSASAVAEAASMGSAELAVGEKLLGAYKRATGVVKITHELLTDSSIDIVSHVADRLGKRMSRKVNTDLTTGDGSGDPTGIITALGTPALETAAANAIAYADLIDLIHSVDYEYRKGGNNAFMMHDAQVARLRKLADSNGLPIWQDSNIQSGAPARLLGYPVLVNNAMVSTVADDVVPIIFGDFKAYAFRRVGVVQVQRFDELYAADGQVGFNLWLRYDGNLLSTGAVKGLKIKPAA</sequence>
<keyword evidence="5" id="KW-1185">Reference proteome</keyword>
<evidence type="ECO:0000259" key="3">
    <source>
        <dbReference type="Pfam" id="PF05065"/>
    </source>
</evidence>
<evidence type="ECO:0000313" key="4">
    <source>
        <dbReference type="EMBL" id="MFD1785790.1"/>
    </source>
</evidence>
<protein>
    <submittedName>
        <fullName evidence="4">Phage major capsid protein</fullName>
    </submittedName>
</protein>
<comment type="caution">
    <text evidence="4">The sequence shown here is derived from an EMBL/GenBank/DDBJ whole genome shotgun (WGS) entry which is preliminary data.</text>
</comment>
<organism evidence="4 5">
    <name type="scientific">Phenylobacterium terrae</name>
    <dbReference type="NCBI Taxonomy" id="2665495"/>
    <lineage>
        <taxon>Bacteria</taxon>
        <taxon>Pseudomonadati</taxon>
        <taxon>Pseudomonadota</taxon>
        <taxon>Alphaproteobacteria</taxon>
        <taxon>Caulobacterales</taxon>
        <taxon>Caulobacteraceae</taxon>
        <taxon>Phenylobacterium</taxon>
    </lineage>
</organism>
<dbReference type="Pfam" id="PF05065">
    <property type="entry name" value="Phage_capsid"/>
    <property type="match status" value="1"/>
</dbReference>
<dbReference type="NCBIfam" id="TIGR01554">
    <property type="entry name" value="major_cap_HK97"/>
    <property type="match status" value="1"/>
</dbReference>
<accession>A0ABW4N6R3</accession>
<feature type="domain" description="Phage capsid-like C-terminal" evidence="3">
    <location>
        <begin position="126"/>
        <end position="402"/>
    </location>
</feature>
<dbReference type="EMBL" id="JBHUEY010000012">
    <property type="protein sequence ID" value="MFD1785790.1"/>
    <property type="molecule type" value="Genomic_DNA"/>
</dbReference>
<evidence type="ECO:0000313" key="5">
    <source>
        <dbReference type="Proteomes" id="UP001597237"/>
    </source>
</evidence>
<comment type="subcellular location">
    <subcellularLocation>
        <location evidence="1">Virion</location>
    </subcellularLocation>
</comment>
<reference evidence="5" key="1">
    <citation type="journal article" date="2019" name="Int. J. Syst. Evol. Microbiol.">
        <title>The Global Catalogue of Microorganisms (GCM) 10K type strain sequencing project: providing services to taxonomists for standard genome sequencing and annotation.</title>
        <authorList>
            <consortium name="The Broad Institute Genomics Platform"/>
            <consortium name="The Broad Institute Genome Sequencing Center for Infectious Disease"/>
            <person name="Wu L."/>
            <person name="Ma J."/>
        </authorList>
    </citation>
    <scope>NUCLEOTIDE SEQUENCE [LARGE SCALE GENOMIC DNA]</scope>
    <source>
        <strain evidence="5">DFY28</strain>
    </source>
</reference>
<feature type="compositionally biased region" description="Basic and acidic residues" evidence="2">
    <location>
        <begin position="65"/>
        <end position="82"/>
    </location>
</feature>
<dbReference type="InterPro" id="IPR054612">
    <property type="entry name" value="Phage_capsid-like_C"/>
</dbReference>
<name>A0ABW4N6R3_9CAUL</name>
<gene>
    <name evidence="4" type="ORF">ACFSC0_20525</name>
</gene>
<feature type="region of interest" description="Disordered" evidence="2">
    <location>
        <begin position="65"/>
        <end position="91"/>
    </location>
</feature>
<dbReference type="SUPFAM" id="SSF56563">
    <property type="entry name" value="Major capsid protein gp5"/>
    <property type="match status" value="1"/>
</dbReference>
<evidence type="ECO:0000256" key="2">
    <source>
        <dbReference type="SAM" id="MobiDB-lite"/>
    </source>
</evidence>